<gene>
    <name evidence="4" type="ORF">LVIROSA_LOCUS13980</name>
</gene>
<feature type="region of interest" description="Disordered" evidence="3">
    <location>
        <begin position="159"/>
        <end position="185"/>
    </location>
</feature>
<evidence type="ECO:0000313" key="5">
    <source>
        <dbReference type="Proteomes" id="UP001157418"/>
    </source>
</evidence>
<feature type="compositionally biased region" description="Pro residues" evidence="3">
    <location>
        <begin position="159"/>
        <end position="171"/>
    </location>
</feature>
<comment type="caution">
    <text evidence="4">The sequence shown here is derived from an EMBL/GenBank/DDBJ whole genome shotgun (WGS) entry which is preliminary data.</text>
</comment>
<dbReference type="GO" id="GO:0003724">
    <property type="term" value="F:RNA helicase activity"/>
    <property type="evidence" value="ECO:0007669"/>
    <property type="project" value="UniProtKB-EC"/>
</dbReference>
<comment type="catalytic activity">
    <reaction evidence="2">
        <text>ATP + H2O = ADP + phosphate + H(+)</text>
        <dbReference type="Rhea" id="RHEA:13065"/>
        <dbReference type="ChEBI" id="CHEBI:15377"/>
        <dbReference type="ChEBI" id="CHEBI:15378"/>
        <dbReference type="ChEBI" id="CHEBI:30616"/>
        <dbReference type="ChEBI" id="CHEBI:43474"/>
        <dbReference type="ChEBI" id="CHEBI:456216"/>
        <dbReference type="EC" id="3.6.4.13"/>
    </reaction>
</comment>
<dbReference type="PANTHER" id="PTHR18934:SF146">
    <property type="entry name" value="DEXH-BOX ATP-DEPENDENT RNA HELICASE DEXH5, MITOCHONDRIAL"/>
    <property type="match status" value="1"/>
</dbReference>
<organism evidence="4 5">
    <name type="scientific">Lactuca virosa</name>
    <dbReference type="NCBI Taxonomy" id="75947"/>
    <lineage>
        <taxon>Eukaryota</taxon>
        <taxon>Viridiplantae</taxon>
        <taxon>Streptophyta</taxon>
        <taxon>Embryophyta</taxon>
        <taxon>Tracheophyta</taxon>
        <taxon>Spermatophyta</taxon>
        <taxon>Magnoliopsida</taxon>
        <taxon>eudicotyledons</taxon>
        <taxon>Gunneridae</taxon>
        <taxon>Pentapetalae</taxon>
        <taxon>asterids</taxon>
        <taxon>campanulids</taxon>
        <taxon>Asterales</taxon>
        <taxon>Asteraceae</taxon>
        <taxon>Cichorioideae</taxon>
        <taxon>Cichorieae</taxon>
        <taxon>Lactucinae</taxon>
        <taxon>Lactuca</taxon>
    </lineage>
</organism>
<dbReference type="SUPFAM" id="SSF52540">
    <property type="entry name" value="P-loop containing nucleoside triphosphate hydrolases"/>
    <property type="match status" value="1"/>
</dbReference>
<keyword evidence="5" id="KW-1185">Reference proteome</keyword>
<accession>A0AAU9MN70</accession>
<dbReference type="PANTHER" id="PTHR18934">
    <property type="entry name" value="ATP-DEPENDENT RNA HELICASE"/>
    <property type="match status" value="1"/>
</dbReference>
<dbReference type="AlphaFoldDB" id="A0AAU9MN70"/>
<evidence type="ECO:0000256" key="3">
    <source>
        <dbReference type="SAM" id="MobiDB-lite"/>
    </source>
</evidence>
<dbReference type="InterPro" id="IPR027417">
    <property type="entry name" value="P-loop_NTPase"/>
</dbReference>
<proteinExistence type="predicted"/>
<name>A0AAU9MN70_9ASTR</name>
<sequence length="185" mass="20765">MAETSITIDDVVFVTDCGKAKETSYDALNNNPCLLPAWISKVFAKQRRGRVGRVQLGECYHLYPQSLQSPELLAVQSAIKYLKRRIKRNFSRDHSDHFALVRVYEGWKVAEYALGGYEYFICYDLYPGNSSIVLLNPKLDLHTHHELLSACAYSSLKINPPPPQTQPPQLPPVSRVESGPGGDNS</sequence>
<protein>
    <recommendedName>
        <fullName evidence="1">RNA helicase</fullName>
        <ecNumber evidence="1">3.6.4.13</ecNumber>
    </recommendedName>
</protein>
<dbReference type="GO" id="GO:0003723">
    <property type="term" value="F:RNA binding"/>
    <property type="evidence" value="ECO:0007669"/>
    <property type="project" value="TreeGrafter"/>
</dbReference>
<reference evidence="4 5" key="1">
    <citation type="submission" date="2022-01" db="EMBL/GenBank/DDBJ databases">
        <authorList>
            <person name="Xiong W."/>
            <person name="Schranz E."/>
        </authorList>
    </citation>
    <scope>NUCLEOTIDE SEQUENCE [LARGE SCALE GENOMIC DNA]</scope>
</reference>
<evidence type="ECO:0000256" key="2">
    <source>
        <dbReference type="ARBA" id="ARBA00047984"/>
    </source>
</evidence>
<evidence type="ECO:0000313" key="4">
    <source>
        <dbReference type="EMBL" id="CAH1426926.1"/>
    </source>
</evidence>
<dbReference type="Proteomes" id="UP001157418">
    <property type="component" value="Unassembled WGS sequence"/>
</dbReference>
<dbReference type="EC" id="3.6.4.13" evidence="1"/>
<dbReference type="EMBL" id="CAKMRJ010002223">
    <property type="protein sequence ID" value="CAH1426926.1"/>
    <property type="molecule type" value="Genomic_DNA"/>
</dbReference>
<dbReference type="GO" id="GO:0005634">
    <property type="term" value="C:nucleus"/>
    <property type="evidence" value="ECO:0007669"/>
    <property type="project" value="TreeGrafter"/>
</dbReference>
<evidence type="ECO:0000256" key="1">
    <source>
        <dbReference type="ARBA" id="ARBA00012552"/>
    </source>
</evidence>
<dbReference type="Gene3D" id="3.40.50.300">
    <property type="entry name" value="P-loop containing nucleotide triphosphate hydrolases"/>
    <property type="match status" value="1"/>
</dbReference>